<reference evidence="13 14" key="1">
    <citation type="submission" date="2019-01" db="EMBL/GenBank/DDBJ databases">
        <title>Sequencing of cultivated peanut Arachis hypogaea provides insights into genome evolution and oil improvement.</title>
        <authorList>
            <person name="Chen X."/>
        </authorList>
    </citation>
    <scope>NUCLEOTIDE SEQUENCE [LARGE SCALE GENOMIC DNA]</scope>
    <source>
        <strain evidence="14">cv. Fuhuasheng</strain>
        <tissue evidence="13">Leaves</tissue>
    </source>
</reference>
<evidence type="ECO:0000256" key="5">
    <source>
        <dbReference type="ARBA" id="ARBA00022833"/>
    </source>
</evidence>
<keyword evidence="6" id="KW-0805">Transcription regulation</keyword>
<feature type="compositionally biased region" description="Basic residues" evidence="11">
    <location>
        <begin position="32"/>
        <end position="45"/>
    </location>
</feature>
<name>A0A445D551_ARAHY</name>
<evidence type="ECO:0000256" key="4">
    <source>
        <dbReference type="ARBA" id="ARBA00022771"/>
    </source>
</evidence>
<keyword evidence="8" id="KW-0804">Transcription</keyword>
<dbReference type="InterPro" id="IPR025525">
    <property type="entry name" value="hAT-like_transposase_RNase-H"/>
</dbReference>
<evidence type="ECO:0000256" key="10">
    <source>
        <dbReference type="PROSITE-ProRule" id="PRU00027"/>
    </source>
</evidence>
<evidence type="ECO:0000256" key="8">
    <source>
        <dbReference type="ARBA" id="ARBA00023163"/>
    </source>
</evidence>
<protein>
    <recommendedName>
        <fullName evidence="12">BED-type domain-containing protein</fullName>
    </recommendedName>
</protein>
<keyword evidence="9" id="KW-0539">Nucleus</keyword>
<dbReference type="AlphaFoldDB" id="A0A445D551"/>
<keyword evidence="7" id="KW-0238">DNA-binding</keyword>
<comment type="caution">
    <text evidence="13">The sequence shown here is derived from an EMBL/GenBank/DDBJ whole genome shotgun (WGS) entry which is preliminary data.</text>
</comment>
<dbReference type="Proteomes" id="UP000289738">
    <property type="component" value="Chromosome A05"/>
</dbReference>
<accession>A0A445D551</accession>
<dbReference type="InterPro" id="IPR036236">
    <property type="entry name" value="Znf_C2H2_sf"/>
</dbReference>
<comment type="subcellular location">
    <subcellularLocation>
        <location evidence="1">Nucleus</location>
    </subcellularLocation>
</comment>
<evidence type="ECO:0000313" key="13">
    <source>
        <dbReference type="EMBL" id="RYR58261.1"/>
    </source>
</evidence>
<keyword evidence="3" id="KW-0479">Metal-binding</keyword>
<proteinExistence type="predicted"/>
<dbReference type="Pfam" id="PF14372">
    <property type="entry name" value="hAT-like_RNase-H"/>
    <property type="match status" value="1"/>
</dbReference>
<dbReference type="InterPro" id="IPR012337">
    <property type="entry name" value="RNaseH-like_sf"/>
</dbReference>
<dbReference type="InterPro" id="IPR052035">
    <property type="entry name" value="ZnF_BED_domain_contain"/>
</dbReference>
<dbReference type="GO" id="GO:0008270">
    <property type="term" value="F:zinc ion binding"/>
    <property type="evidence" value="ECO:0007669"/>
    <property type="project" value="UniProtKB-KW"/>
</dbReference>
<evidence type="ECO:0000256" key="1">
    <source>
        <dbReference type="ARBA" id="ARBA00004123"/>
    </source>
</evidence>
<dbReference type="GO" id="GO:0003677">
    <property type="term" value="F:DNA binding"/>
    <property type="evidence" value="ECO:0007669"/>
    <property type="project" value="UniProtKB-KW"/>
</dbReference>
<comment type="subunit">
    <text evidence="2">Homodimer.</text>
</comment>
<keyword evidence="14" id="KW-1185">Reference proteome</keyword>
<evidence type="ECO:0000256" key="3">
    <source>
        <dbReference type="ARBA" id="ARBA00022723"/>
    </source>
</evidence>
<dbReference type="Pfam" id="PF05699">
    <property type="entry name" value="Dimer_Tnp_hAT"/>
    <property type="match status" value="1"/>
</dbReference>
<evidence type="ECO:0000256" key="6">
    <source>
        <dbReference type="ARBA" id="ARBA00023015"/>
    </source>
</evidence>
<organism evidence="13 14">
    <name type="scientific">Arachis hypogaea</name>
    <name type="common">Peanut</name>
    <dbReference type="NCBI Taxonomy" id="3818"/>
    <lineage>
        <taxon>Eukaryota</taxon>
        <taxon>Viridiplantae</taxon>
        <taxon>Streptophyta</taxon>
        <taxon>Embryophyta</taxon>
        <taxon>Tracheophyta</taxon>
        <taxon>Spermatophyta</taxon>
        <taxon>Magnoliopsida</taxon>
        <taxon>eudicotyledons</taxon>
        <taxon>Gunneridae</taxon>
        <taxon>Pentapetalae</taxon>
        <taxon>rosids</taxon>
        <taxon>fabids</taxon>
        <taxon>Fabales</taxon>
        <taxon>Fabaceae</taxon>
        <taxon>Papilionoideae</taxon>
        <taxon>50 kb inversion clade</taxon>
        <taxon>dalbergioids sensu lato</taxon>
        <taxon>Dalbergieae</taxon>
        <taxon>Pterocarpus clade</taxon>
        <taxon>Arachis</taxon>
    </lineage>
</organism>
<evidence type="ECO:0000313" key="14">
    <source>
        <dbReference type="Proteomes" id="UP000289738"/>
    </source>
</evidence>
<evidence type="ECO:0000259" key="12">
    <source>
        <dbReference type="PROSITE" id="PS50808"/>
    </source>
</evidence>
<dbReference type="SUPFAM" id="SSF140996">
    <property type="entry name" value="Hermes dimerisation domain"/>
    <property type="match status" value="1"/>
</dbReference>
<feature type="region of interest" description="Disordered" evidence="11">
    <location>
        <begin position="1"/>
        <end position="73"/>
    </location>
</feature>
<keyword evidence="5" id="KW-0862">Zinc</keyword>
<evidence type="ECO:0000256" key="9">
    <source>
        <dbReference type="ARBA" id="ARBA00023242"/>
    </source>
</evidence>
<sequence>MGDTGLPPVPIPNESTSIRSLTALPPVPAPHRNTRKLASRGRGKRRAVEEAPVDDSAETETDEGKRKPCRPRSWTWDHFTKDETSNPQYPRAKCNWCGASYACDTHKNGTSNMKNHLLSQCKKFPKEALDPTQKILCFQDVVKDDRKGIGSSLSAVSFDVDRCRQALARMIIVDELPFSHLEGEGFRYYTSCLQPKFPIPGRLTVARDCWKLYLNEKASSNDVALSYLKNRMEDWNSHPLRGEFLQVRCCAHILNLVVNDGLREMHESILKIRNAVRHVRASPGRSERFKTMIKEARILEKGTVHLDVPTRWNSTFLILESALKFQKAFKHLGERDSEYAMMAGGIPRSEDWENAKHFVKFLKIFYEVTNKVSGSTFVTSSQHFNDFCKILSTLKHWMGSLDTILSSMAKKMKSKYDKYWGNIKNTNMMIFIAVVLDPRYKLQLIKWSFEKLYEKEDAEFLTSKVKETLFRVFDSYRLFGDNYQRSSRQDPPEISTQELEAHETSFAMEFEKEMQFNESANKNEVELYLMEALEKSGVQFDILNWWKVNSTKFPILGLIARDVLAMPVSTVASESAFSTGGRVLNNYRSSLTPMTAEALICTQNWLRNSPKLVLEELIEELEKLELGMVKFLLIIFFILI</sequence>
<dbReference type="SUPFAM" id="SSF57667">
    <property type="entry name" value="beta-beta-alpha zinc fingers"/>
    <property type="match status" value="1"/>
</dbReference>
<gene>
    <name evidence="13" type="ORF">Ahy_A05g023909</name>
</gene>
<dbReference type="GO" id="GO:0046983">
    <property type="term" value="F:protein dimerization activity"/>
    <property type="evidence" value="ECO:0007669"/>
    <property type="project" value="InterPro"/>
</dbReference>
<dbReference type="PANTHER" id="PTHR46481:SF8">
    <property type="entry name" value="ZINC FINGER BED DOMAIN-CONTAINING PROTEIN RICESLEEPER 1-LIKE"/>
    <property type="match status" value="1"/>
</dbReference>
<dbReference type="InterPro" id="IPR008906">
    <property type="entry name" value="HATC_C_dom"/>
</dbReference>
<dbReference type="SMART" id="SM00614">
    <property type="entry name" value="ZnF_BED"/>
    <property type="match status" value="1"/>
</dbReference>
<feature type="domain" description="BED-type" evidence="12">
    <location>
        <begin position="70"/>
        <end position="128"/>
    </location>
</feature>
<evidence type="ECO:0000256" key="11">
    <source>
        <dbReference type="SAM" id="MobiDB-lite"/>
    </source>
</evidence>
<dbReference type="PANTHER" id="PTHR46481">
    <property type="entry name" value="ZINC FINGER BED DOMAIN-CONTAINING PROTEIN 4"/>
    <property type="match status" value="1"/>
</dbReference>
<evidence type="ECO:0000256" key="7">
    <source>
        <dbReference type="ARBA" id="ARBA00023125"/>
    </source>
</evidence>
<dbReference type="EMBL" id="SDMP01000005">
    <property type="protein sequence ID" value="RYR58261.1"/>
    <property type="molecule type" value="Genomic_DNA"/>
</dbReference>
<feature type="compositionally biased region" description="Acidic residues" evidence="11">
    <location>
        <begin position="51"/>
        <end position="61"/>
    </location>
</feature>
<keyword evidence="4 10" id="KW-0863">Zinc-finger</keyword>
<dbReference type="SUPFAM" id="SSF53098">
    <property type="entry name" value="Ribonuclease H-like"/>
    <property type="match status" value="1"/>
</dbReference>
<dbReference type="Pfam" id="PF02892">
    <property type="entry name" value="zf-BED"/>
    <property type="match status" value="1"/>
</dbReference>
<dbReference type="GO" id="GO:0005634">
    <property type="term" value="C:nucleus"/>
    <property type="evidence" value="ECO:0007669"/>
    <property type="project" value="UniProtKB-SubCell"/>
</dbReference>
<dbReference type="PROSITE" id="PS50808">
    <property type="entry name" value="ZF_BED"/>
    <property type="match status" value="1"/>
</dbReference>
<evidence type="ECO:0000256" key="2">
    <source>
        <dbReference type="ARBA" id="ARBA00011738"/>
    </source>
</evidence>
<dbReference type="InterPro" id="IPR003656">
    <property type="entry name" value="Znf_BED"/>
</dbReference>